<keyword evidence="7 10" id="KW-0143">Chaperone</keyword>
<feature type="region of interest" description="A; substrate-binding" evidence="10">
    <location>
        <begin position="1"/>
        <end position="345"/>
    </location>
</feature>
<dbReference type="PANTHER" id="PTHR11528">
    <property type="entry name" value="HEAT SHOCK PROTEIN 90 FAMILY MEMBER"/>
    <property type="match status" value="1"/>
</dbReference>
<dbReference type="PROSITE" id="PS00298">
    <property type="entry name" value="HSP90"/>
    <property type="match status" value="1"/>
</dbReference>
<dbReference type="Proteomes" id="UP000011541">
    <property type="component" value="Chromosome"/>
</dbReference>
<dbReference type="RefSeq" id="WP_015396795.1">
    <property type="nucleotide sequence ID" value="NC_020299.1"/>
</dbReference>
<evidence type="ECO:0000256" key="11">
    <source>
        <dbReference type="PIRSR" id="PIRSR002583-1"/>
    </source>
</evidence>
<dbReference type="KEGG" id="kon:CONE_0293"/>
<dbReference type="InterPro" id="IPR019805">
    <property type="entry name" value="Heat_shock_protein_90_CS"/>
</dbReference>
<comment type="subunit">
    <text evidence="10">Homodimer.</text>
</comment>
<dbReference type="InterPro" id="IPR001404">
    <property type="entry name" value="Hsp90_fam"/>
</dbReference>
<name>M1LRA4_9PROT</name>
<dbReference type="EMBL" id="CP003805">
    <property type="protein sequence ID" value="AGF48107.1"/>
    <property type="molecule type" value="Genomic_DNA"/>
</dbReference>
<gene>
    <name evidence="10" type="primary">htpG</name>
    <name evidence="13" type="ORF">CONE_0293</name>
</gene>
<protein>
    <recommendedName>
        <fullName evidence="9 10">Chaperone protein HtpG</fullName>
    </recommendedName>
    <alternativeName>
        <fullName evidence="10">Heat shock protein HtpG</fullName>
    </alternativeName>
    <alternativeName>
        <fullName evidence="10">High temperature protein G</fullName>
    </alternativeName>
</protein>
<evidence type="ECO:0000256" key="3">
    <source>
        <dbReference type="ARBA" id="ARBA00022490"/>
    </source>
</evidence>
<dbReference type="NCBIfam" id="NF003555">
    <property type="entry name" value="PRK05218.1"/>
    <property type="match status" value="1"/>
</dbReference>
<sequence length="635" mass="73104">MNKVKNQEPETMNFQAEVKQLLHLMIHSLYSNKEIFLRELISNASDACDKLRFEAIDKPELLEDDHNLSIKIFYDSNLRTISIVDNGIGMSAKEIVDNLGTIAKSGTKDFIKNLSGDKQKDSHLIGQFGVGFYSAFIVSDNVKVISRHAGVPIDQAVCWSSDGLGEFTVVNTEKADRGTEIVLHIREDFNELLSGWKLREIIRKYSDHISLPILMFKEEWDDKTGNHIKTSDFEVINQSNALWTRKKTEITEDQYKEFYKTVFHDFEDPLIWTHNKIEGSNEYTQLLYIPKHAQFDIWDREKSNSIKLYVRRVFIMDDSDQLLPRYLRFVRGIIDSSDIDLNVSREILQESREVRSIRDSSVKRILNLVEDMASKETDKYSIFWNQFGQILKEGIGEDFSNQERIAKLLRFSSTHNNDKSQTISLNDYISRIKPNQNSIYYLTSDSFENAISSPHLEIFRKKGIEVLLLSDRIDEWMLSNLRSFENKSLVSIAKDSLNSEDITDTEERASLDNSSESLKPIIDKLYNSLSKRVKEVRISSRLVDSPACIVVNQNDLSPHLVRMLRAAGQNSPDSKPILEINANHKFLKKLEDINDNNFDSWANLLLDQAILTSGGQLSEPNIFVKRLNDILLNSQ</sequence>
<evidence type="ECO:0000256" key="5">
    <source>
        <dbReference type="ARBA" id="ARBA00022840"/>
    </source>
</evidence>
<dbReference type="STRING" id="1208920.CONE_0293"/>
<keyword evidence="14" id="KW-1185">Reference proteome</keyword>
<evidence type="ECO:0000256" key="1">
    <source>
        <dbReference type="ARBA" id="ARBA00004496"/>
    </source>
</evidence>
<comment type="subcellular location">
    <subcellularLocation>
        <location evidence="1 10">Cytoplasm</location>
    </subcellularLocation>
</comment>
<dbReference type="SUPFAM" id="SSF55874">
    <property type="entry name" value="ATPase domain of HSP90 chaperone/DNA topoisomerase II/histidine kinase"/>
    <property type="match status" value="1"/>
</dbReference>
<dbReference type="GO" id="GO:0005524">
    <property type="term" value="F:ATP binding"/>
    <property type="evidence" value="ECO:0007669"/>
    <property type="project" value="UniProtKB-UniRule"/>
</dbReference>
<dbReference type="GO" id="GO:0051082">
    <property type="term" value="F:unfolded protein binding"/>
    <property type="evidence" value="ECO:0007669"/>
    <property type="project" value="UniProtKB-UniRule"/>
</dbReference>
<feature type="region of interest" description="C" evidence="10">
    <location>
        <begin position="563"/>
        <end position="635"/>
    </location>
</feature>
<dbReference type="GO" id="GO:0016887">
    <property type="term" value="F:ATP hydrolysis activity"/>
    <property type="evidence" value="ECO:0007669"/>
    <property type="project" value="InterPro"/>
</dbReference>
<dbReference type="Gene3D" id="3.30.565.10">
    <property type="entry name" value="Histidine kinase-like ATPase, C-terminal domain"/>
    <property type="match status" value="1"/>
</dbReference>
<dbReference type="InterPro" id="IPR020568">
    <property type="entry name" value="Ribosomal_Su5_D2-typ_SF"/>
</dbReference>
<dbReference type="GO" id="GO:0005737">
    <property type="term" value="C:cytoplasm"/>
    <property type="evidence" value="ECO:0007669"/>
    <property type="project" value="UniProtKB-SubCell"/>
</dbReference>
<dbReference type="FunFam" id="3.30.230.80:FF:000002">
    <property type="entry name" value="Molecular chaperone HtpG"/>
    <property type="match status" value="1"/>
</dbReference>
<feature type="binding site" evidence="11">
    <location>
        <begin position="105"/>
        <end position="106"/>
    </location>
    <ligand>
        <name>ATP</name>
        <dbReference type="ChEBI" id="CHEBI:30616"/>
    </ligand>
</feature>
<dbReference type="InterPro" id="IPR003594">
    <property type="entry name" value="HATPase_dom"/>
</dbReference>
<dbReference type="PRINTS" id="PR00775">
    <property type="entry name" value="HEATSHOCK90"/>
</dbReference>
<accession>M1LRA4</accession>
<evidence type="ECO:0000256" key="4">
    <source>
        <dbReference type="ARBA" id="ARBA00022741"/>
    </source>
</evidence>
<dbReference type="CDD" id="cd16927">
    <property type="entry name" value="HATPase_Hsp90-like"/>
    <property type="match status" value="1"/>
</dbReference>
<dbReference type="FunFam" id="3.30.565.10:FF:000009">
    <property type="entry name" value="Molecular chaperone HtpG"/>
    <property type="match status" value="1"/>
</dbReference>
<evidence type="ECO:0000256" key="9">
    <source>
        <dbReference type="ARBA" id="ARBA00070675"/>
    </source>
</evidence>
<feature type="binding site" evidence="11">
    <location>
        <position position="43"/>
    </location>
    <ligand>
        <name>ATP</name>
        <dbReference type="ChEBI" id="CHEBI:30616"/>
    </ligand>
</feature>
<evidence type="ECO:0000259" key="12">
    <source>
        <dbReference type="SMART" id="SM00387"/>
    </source>
</evidence>
<dbReference type="SMART" id="SM00387">
    <property type="entry name" value="HATPase_c"/>
    <property type="match status" value="1"/>
</dbReference>
<feature type="binding site" evidence="11">
    <location>
        <position position="104"/>
    </location>
    <ligand>
        <name>ATP</name>
        <dbReference type="ChEBI" id="CHEBI:30616"/>
    </ligand>
</feature>
<dbReference type="Gene3D" id="3.30.230.80">
    <property type="match status" value="1"/>
</dbReference>
<dbReference type="Gene3D" id="3.40.50.11260">
    <property type="match status" value="1"/>
</dbReference>
<dbReference type="PIRSF" id="PIRSF002583">
    <property type="entry name" value="Hsp90"/>
    <property type="match status" value="1"/>
</dbReference>
<dbReference type="Pfam" id="PF13589">
    <property type="entry name" value="HATPase_c_3"/>
    <property type="match status" value="1"/>
</dbReference>
<feature type="binding site" evidence="11">
    <location>
        <position position="179"/>
    </location>
    <ligand>
        <name>ATP</name>
        <dbReference type="ChEBI" id="CHEBI:30616"/>
    </ligand>
</feature>
<evidence type="ECO:0000256" key="6">
    <source>
        <dbReference type="ARBA" id="ARBA00023016"/>
    </source>
</evidence>
<reference evidence="13 14" key="1">
    <citation type="journal article" date="2013" name="Genome Biol. Evol.">
        <title>Genome evolution and phylogenomic analysis of candidatus kinetoplastibacterium, the betaproteobacterial endosymbionts of strigomonas and angomonas.</title>
        <authorList>
            <person name="Alves J.M."/>
            <person name="Serrano M.G."/>
            <person name="Maia da Silva F."/>
            <person name="Voegtly L.J."/>
            <person name="Matveyev A.V."/>
            <person name="Teixeira M.M."/>
            <person name="Camargo E.P."/>
            <person name="Buck G.A."/>
        </authorList>
    </citation>
    <scope>NUCLEOTIDE SEQUENCE [LARGE SCALE GENOMIC DNA]</scope>
    <source>
        <strain evidence="13 14">TCC290E</strain>
    </source>
</reference>
<dbReference type="InterPro" id="IPR020575">
    <property type="entry name" value="Hsp90_N"/>
</dbReference>
<evidence type="ECO:0000256" key="8">
    <source>
        <dbReference type="ARBA" id="ARBA00058590"/>
    </source>
</evidence>
<comment type="function">
    <text evidence="8 10">Molecular chaperone. Has ATPase activity.</text>
</comment>
<feature type="binding site" evidence="11">
    <location>
        <begin position="127"/>
        <end position="132"/>
    </location>
    <ligand>
        <name>ATP</name>
        <dbReference type="ChEBI" id="CHEBI:30616"/>
    </ligand>
</feature>
<evidence type="ECO:0000313" key="14">
    <source>
        <dbReference type="Proteomes" id="UP000011541"/>
    </source>
</evidence>
<dbReference type="HAMAP" id="MF_00505">
    <property type="entry name" value="HSP90"/>
    <property type="match status" value="1"/>
</dbReference>
<keyword evidence="6 10" id="KW-0346">Stress response</keyword>
<feature type="binding site" evidence="11">
    <location>
        <position position="39"/>
    </location>
    <ligand>
        <name>ATP</name>
        <dbReference type="ChEBI" id="CHEBI:30616"/>
    </ligand>
</feature>
<keyword evidence="3 10" id="KW-0963">Cytoplasm</keyword>
<dbReference type="AlphaFoldDB" id="M1LRA4"/>
<evidence type="ECO:0000313" key="13">
    <source>
        <dbReference type="EMBL" id="AGF48107.1"/>
    </source>
</evidence>
<dbReference type="PATRIC" id="fig|1208920.3.peg.78"/>
<feature type="binding site" evidence="11">
    <location>
        <position position="90"/>
    </location>
    <ligand>
        <name>ATP</name>
        <dbReference type="ChEBI" id="CHEBI:30616"/>
    </ligand>
</feature>
<evidence type="ECO:0000256" key="2">
    <source>
        <dbReference type="ARBA" id="ARBA00008239"/>
    </source>
</evidence>
<organism evidence="13 14">
    <name type="scientific">Candidatus Kinetoplastidibacterium stringomonadis TCC290E</name>
    <dbReference type="NCBI Taxonomy" id="1208920"/>
    <lineage>
        <taxon>Bacteria</taxon>
        <taxon>Pseudomonadati</taxon>
        <taxon>Pseudomonadota</taxon>
        <taxon>Betaproteobacteria</taxon>
        <taxon>Candidatus Kinetoplastidibacterium</taxon>
    </lineage>
</organism>
<evidence type="ECO:0000256" key="10">
    <source>
        <dbReference type="HAMAP-Rule" id="MF_00505"/>
    </source>
</evidence>
<comment type="caution">
    <text evidence="10">Lacks conserved residue(s) required for the propagation of feature annotation.</text>
</comment>
<comment type="similarity">
    <text evidence="2 10">Belongs to the heat shock protein 90 family.</text>
</comment>
<dbReference type="eggNOG" id="COG0326">
    <property type="taxonomic scope" value="Bacteria"/>
</dbReference>
<dbReference type="OrthoDB" id="9802640at2"/>
<dbReference type="Pfam" id="PF00183">
    <property type="entry name" value="HSP90"/>
    <property type="match status" value="1"/>
</dbReference>
<feature type="domain" description="Histidine kinase/HSP90-like ATPase" evidence="12">
    <location>
        <begin position="32"/>
        <end position="189"/>
    </location>
</feature>
<proteinExistence type="inferred from homology"/>
<feature type="binding site" evidence="11">
    <location>
        <position position="85"/>
    </location>
    <ligand>
        <name>ATP</name>
        <dbReference type="ChEBI" id="CHEBI:30616"/>
    </ligand>
</feature>
<dbReference type="GO" id="GO:0140662">
    <property type="term" value="F:ATP-dependent protein folding chaperone"/>
    <property type="evidence" value="ECO:0007669"/>
    <property type="project" value="InterPro"/>
</dbReference>
<dbReference type="Gene3D" id="1.20.120.790">
    <property type="entry name" value="Heat shock protein 90, C-terminal domain"/>
    <property type="match status" value="1"/>
</dbReference>
<evidence type="ECO:0000256" key="7">
    <source>
        <dbReference type="ARBA" id="ARBA00023186"/>
    </source>
</evidence>
<dbReference type="SUPFAM" id="SSF110942">
    <property type="entry name" value="HSP90 C-terminal domain"/>
    <property type="match status" value="1"/>
</dbReference>
<keyword evidence="4 10" id="KW-0547">Nucleotide-binding</keyword>
<dbReference type="InterPro" id="IPR037196">
    <property type="entry name" value="HSP90_C"/>
</dbReference>
<dbReference type="InterPro" id="IPR036890">
    <property type="entry name" value="HATPase_C_sf"/>
</dbReference>
<dbReference type="HOGENOM" id="CLU_006684_3_0_4"/>
<feature type="binding site" evidence="11">
    <location>
        <position position="98"/>
    </location>
    <ligand>
        <name>ATP</name>
        <dbReference type="ChEBI" id="CHEBI:30616"/>
    </ligand>
</feature>
<keyword evidence="5 10" id="KW-0067">ATP-binding</keyword>
<dbReference type="SUPFAM" id="SSF54211">
    <property type="entry name" value="Ribosomal protein S5 domain 2-like"/>
    <property type="match status" value="1"/>
</dbReference>
<feature type="binding site" evidence="11">
    <location>
        <position position="345"/>
    </location>
    <ligand>
        <name>ATP</name>
        <dbReference type="ChEBI" id="CHEBI:30616"/>
    </ligand>
</feature>